<organism evidence="6 7">
    <name type="scientific">Arxiozyma heterogenica</name>
    <dbReference type="NCBI Taxonomy" id="278026"/>
    <lineage>
        <taxon>Eukaryota</taxon>
        <taxon>Fungi</taxon>
        <taxon>Dikarya</taxon>
        <taxon>Ascomycota</taxon>
        <taxon>Saccharomycotina</taxon>
        <taxon>Saccharomycetes</taxon>
        <taxon>Saccharomycetales</taxon>
        <taxon>Saccharomycetaceae</taxon>
        <taxon>Arxiozyma</taxon>
    </lineage>
</organism>
<dbReference type="GO" id="GO:0000724">
    <property type="term" value="P:double-strand break repair via homologous recombination"/>
    <property type="evidence" value="ECO:0007669"/>
    <property type="project" value="TreeGrafter"/>
</dbReference>
<evidence type="ECO:0000256" key="1">
    <source>
        <dbReference type="ARBA" id="ARBA00006638"/>
    </source>
</evidence>
<comment type="function">
    <text evidence="5">Involved in the repair of double-strand breaks in DNA during vegetative growth via recombination and single-strand annealing. Anneals complementary single-stranded DNA.</text>
</comment>
<evidence type="ECO:0000313" key="7">
    <source>
        <dbReference type="Proteomes" id="UP001306508"/>
    </source>
</evidence>
<keyword evidence="7" id="KW-1185">Reference proteome</keyword>
<evidence type="ECO:0000256" key="5">
    <source>
        <dbReference type="PIRNR" id="PIRNR022936"/>
    </source>
</evidence>
<gene>
    <name evidence="6" type="ORF">RI543_001700</name>
</gene>
<protein>
    <recommendedName>
        <fullName evidence="5">DNA repair protein RAD59</fullName>
    </recommendedName>
</protein>
<dbReference type="GO" id="GO:0006312">
    <property type="term" value="P:mitotic recombination"/>
    <property type="evidence" value="ECO:0007669"/>
    <property type="project" value="TreeGrafter"/>
</dbReference>
<keyword evidence="3 5" id="KW-0233">DNA recombination</keyword>
<dbReference type="EMBL" id="JAWIZZ010000040">
    <property type="protein sequence ID" value="KAK5780578.1"/>
    <property type="molecule type" value="Genomic_DNA"/>
</dbReference>
<comment type="similarity">
    <text evidence="1 5">Belongs to the RAD52 family.</text>
</comment>
<dbReference type="Gene3D" id="3.30.390.80">
    <property type="entry name" value="DNA repair protein Rad52/59/22"/>
    <property type="match status" value="1"/>
</dbReference>
<comment type="subcellular location">
    <subcellularLocation>
        <location evidence="5">Nucleus</location>
    </subcellularLocation>
</comment>
<dbReference type="AlphaFoldDB" id="A0AAN7WHR5"/>
<dbReference type="PANTHER" id="PTHR12132:SF2">
    <property type="entry name" value="DNA REPAIR PROTEIN RAD59"/>
    <property type="match status" value="1"/>
</dbReference>
<name>A0AAN7WHR5_9SACH</name>
<dbReference type="InterPro" id="IPR041247">
    <property type="entry name" value="Rad52_fam"/>
</dbReference>
<evidence type="ECO:0000256" key="2">
    <source>
        <dbReference type="ARBA" id="ARBA00022763"/>
    </source>
</evidence>
<proteinExistence type="inferred from homology"/>
<evidence type="ECO:0000256" key="4">
    <source>
        <dbReference type="ARBA" id="ARBA00023204"/>
    </source>
</evidence>
<dbReference type="Pfam" id="PF04098">
    <property type="entry name" value="Rad52_Rad22"/>
    <property type="match status" value="1"/>
</dbReference>
<dbReference type="InterPro" id="IPR016810">
    <property type="entry name" value="Rad59"/>
</dbReference>
<evidence type="ECO:0000256" key="3">
    <source>
        <dbReference type="ARBA" id="ARBA00023172"/>
    </source>
</evidence>
<reference evidence="7" key="1">
    <citation type="submission" date="2023-07" db="EMBL/GenBank/DDBJ databases">
        <title>A draft genome of Kazachstania heterogenica Y-27499.</title>
        <authorList>
            <person name="Donic C."/>
            <person name="Kralova J.S."/>
            <person name="Fidel L."/>
            <person name="Ben-Dor S."/>
            <person name="Jung S."/>
        </authorList>
    </citation>
    <scope>NUCLEOTIDE SEQUENCE [LARGE SCALE GENOMIC DNA]</scope>
    <source>
        <strain evidence="7">Y27499</strain>
    </source>
</reference>
<dbReference type="PIRSF" id="PIRSF022936">
    <property type="entry name" value="RAD59_fungi"/>
    <property type="match status" value="1"/>
</dbReference>
<sequence>MHIQTTQFFSSASSSKIDIKELNIIEDWDGRPASDWSVSKIGLLQSKIEHFTYRMYHRNRFGKHNLARVIPAYILKQFANESFGFNGWKMEILTVEATECVKVPVAQSSLHLNEMMDKHLDDPTDHYMNSELSTALKDQDFNYMVIAEAEVKIILKDGTNTKRSGVGKATMPSKGNCFSRAKKEAVNDALKKCLLGFEQIILDYDTKVENNYFIDGLYVSKIKVKSEE</sequence>
<accession>A0AAN7WHR5</accession>
<dbReference type="PANTHER" id="PTHR12132">
    <property type="entry name" value="DNA REPAIR AND RECOMBINATION PROTEIN RAD52, RAD59"/>
    <property type="match status" value="1"/>
</dbReference>
<keyword evidence="5" id="KW-0539">Nucleus</keyword>
<comment type="caution">
    <text evidence="6">The sequence shown here is derived from an EMBL/GenBank/DDBJ whole genome shotgun (WGS) entry which is preliminary data.</text>
</comment>
<dbReference type="SUPFAM" id="SSF54768">
    <property type="entry name" value="dsRNA-binding domain-like"/>
    <property type="match status" value="1"/>
</dbReference>
<keyword evidence="2 5" id="KW-0227">DNA damage</keyword>
<dbReference type="InterPro" id="IPR007232">
    <property type="entry name" value="Rad52_Rad59_Rad22"/>
</dbReference>
<dbReference type="Proteomes" id="UP001306508">
    <property type="component" value="Unassembled WGS sequence"/>
</dbReference>
<comment type="subunit">
    <text evidence="5">Interacts with RAD51 and RAD52.</text>
</comment>
<evidence type="ECO:0000313" key="6">
    <source>
        <dbReference type="EMBL" id="KAK5780578.1"/>
    </source>
</evidence>
<dbReference type="GO" id="GO:0005634">
    <property type="term" value="C:nucleus"/>
    <property type="evidence" value="ECO:0007669"/>
    <property type="project" value="UniProtKB-SubCell"/>
</dbReference>
<dbReference type="InterPro" id="IPR042525">
    <property type="entry name" value="Rad52_Rad59_Rad22_sf"/>
</dbReference>
<keyword evidence="4 5" id="KW-0234">DNA repair</keyword>
<dbReference type="GO" id="GO:0045002">
    <property type="term" value="P:double-strand break repair via single-strand annealing"/>
    <property type="evidence" value="ECO:0007669"/>
    <property type="project" value="InterPro"/>
</dbReference>